<dbReference type="InterPro" id="IPR050300">
    <property type="entry name" value="GDXG_lipolytic_enzyme"/>
</dbReference>
<proteinExistence type="predicted"/>
<name>A0ABN1GG45_9CAUL</name>
<sequence>MAANEEPWVEPDTARLLARMATDFAGAPEDPTVDERRQGLEVAAQMYGPPLAEVASITPHEAPGVAGPVSLRVYTPVGPKRRRPIVVHIHGGGWVLGGPVAYERVVRAYCAAGDCIVVDVDYRRAPEHRHPVALEDCLSAIDWAVRNARRLGGDPARLVVTGDSAGGHLAAAACQITRHRPALQVLVYPVMTASANAELASRKALGDGRYFLREFDILRAETEYFTEGQAAEREQGPASPLLASRAVLKRQPPTVAITAALDPLVDEGAAYVAALNEAGVEAEEVRVAGTIHAFVLFAGEIGVGREAIADIGRRIRVVKPRRRGWLFG</sequence>
<dbReference type="Proteomes" id="UP001501352">
    <property type="component" value="Unassembled WGS sequence"/>
</dbReference>
<dbReference type="Pfam" id="PF07859">
    <property type="entry name" value="Abhydrolase_3"/>
    <property type="match status" value="1"/>
</dbReference>
<gene>
    <name evidence="3" type="ORF">GCM10009422_02110</name>
</gene>
<feature type="domain" description="Alpha/beta hydrolase fold-3" evidence="2">
    <location>
        <begin position="86"/>
        <end position="295"/>
    </location>
</feature>
<comment type="caution">
    <text evidence="3">The sequence shown here is derived from an EMBL/GenBank/DDBJ whole genome shotgun (WGS) entry which is preliminary data.</text>
</comment>
<dbReference type="SUPFAM" id="SSF53474">
    <property type="entry name" value="alpha/beta-Hydrolases"/>
    <property type="match status" value="1"/>
</dbReference>
<dbReference type="RefSeq" id="WP_343789034.1">
    <property type="nucleotide sequence ID" value="NZ_BAAAGA010000001.1"/>
</dbReference>
<evidence type="ECO:0000259" key="2">
    <source>
        <dbReference type="Pfam" id="PF07859"/>
    </source>
</evidence>
<dbReference type="InterPro" id="IPR029058">
    <property type="entry name" value="AB_hydrolase_fold"/>
</dbReference>
<accession>A0ABN1GG45</accession>
<keyword evidence="1" id="KW-0378">Hydrolase</keyword>
<evidence type="ECO:0000313" key="3">
    <source>
        <dbReference type="EMBL" id="GAA0610848.1"/>
    </source>
</evidence>
<keyword evidence="4" id="KW-1185">Reference proteome</keyword>
<dbReference type="InterPro" id="IPR013094">
    <property type="entry name" value="AB_hydrolase_3"/>
</dbReference>
<dbReference type="PANTHER" id="PTHR48081">
    <property type="entry name" value="AB HYDROLASE SUPERFAMILY PROTEIN C4A8.06C"/>
    <property type="match status" value="1"/>
</dbReference>
<reference evidence="3 4" key="1">
    <citation type="journal article" date="2019" name="Int. J. Syst. Evol. Microbiol.">
        <title>The Global Catalogue of Microorganisms (GCM) 10K type strain sequencing project: providing services to taxonomists for standard genome sequencing and annotation.</title>
        <authorList>
            <consortium name="The Broad Institute Genomics Platform"/>
            <consortium name="The Broad Institute Genome Sequencing Center for Infectious Disease"/>
            <person name="Wu L."/>
            <person name="Ma J."/>
        </authorList>
    </citation>
    <scope>NUCLEOTIDE SEQUENCE [LARGE SCALE GENOMIC DNA]</scope>
    <source>
        <strain evidence="3 4">JCM 12928</strain>
    </source>
</reference>
<evidence type="ECO:0000256" key="1">
    <source>
        <dbReference type="ARBA" id="ARBA00022801"/>
    </source>
</evidence>
<evidence type="ECO:0000313" key="4">
    <source>
        <dbReference type="Proteomes" id="UP001501352"/>
    </source>
</evidence>
<dbReference type="PANTHER" id="PTHR48081:SF8">
    <property type="entry name" value="ALPHA_BETA HYDROLASE FOLD-3 DOMAIN-CONTAINING PROTEIN-RELATED"/>
    <property type="match status" value="1"/>
</dbReference>
<dbReference type="Gene3D" id="3.40.50.1820">
    <property type="entry name" value="alpha/beta hydrolase"/>
    <property type="match status" value="1"/>
</dbReference>
<dbReference type="EMBL" id="BAAAGA010000001">
    <property type="protein sequence ID" value="GAA0610848.1"/>
    <property type="molecule type" value="Genomic_DNA"/>
</dbReference>
<protein>
    <recommendedName>
        <fullName evidence="2">Alpha/beta hydrolase fold-3 domain-containing protein</fullName>
    </recommendedName>
</protein>
<organism evidence="3 4">
    <name type="scientific">Brevundimonas kwangchunensis</name>
    <dbReference type="NCBI Taxonomy" id="322163"/>
    <lineage>
        <taxon>Bacteria</taxon>
        <taxon>Pseudomonadati</taxon>
        <taxon>Pseudomonadota</taxon>
        <taxon>Alphaproteobacteria</taxon>
        <taxon>Caulobacterales</taxon>
        <taxon>Caulobacteraceae</taxon>
        <taxon>Brevundimonas</taxon>
    </lineage>
</organism>